<proteinExistence type="inferred from homology"/>
<comment type="caution">
    <text evidence="3">The sequence shown here is derived from an EMBL/GenBank/DDBJ whole genome shotgun (WGS) entry which is preliminary data.</text>
</comment>
<evidence type="ECO:0000313" key="3">
    <source>
        <dbReference type="EMBL" id="RXS94579.1"/>
    </source>
</evidence>
<dbReference type="Gene3D" id="3.30.70.1060">
    <property type="entry name" value="Dimeric alpha+beta barrel"/>
    <property type="match status" value="1"/>
</dbReference>
<evidence type="ECO:0000259" key="2">
    <source>
        <dbReference type="Pfam" id="PF03795"/>
    </source>
</evidence>
<evidence type="ECO:0000313" key="4">
    <source>
        <dbReference type="Proteomes" id="UP000290253"/>
    </source>
</evidence>
<gene>
    <name evidence="3" type="ORF">ESZ00_16080</name>
</gene>
<dbReference type="RefSeq" id="WP_129209316.1">
    <property type="nucleotide sequence ID" value="NZ_BMGU01000005.1"/>
</dbReference>
<keyword evidence="4" id="KW-1185">Reference proteome</keyword>
<organism evidence="3 4">
    <name type="scientific">Silvibacterium dinghuense</name>
    <dbReference type="NCBI Taxonomy" id="1560006"/>
    <lineage>
        <taxon>Bacteria</taxon>
        <taxon>Pseudomonadati</taxon>
        <taxon>Acidobacteriota</taxon>
        <taxon>Terriglobia</taxon>
        <taxon>Terriglobales</taxon>
        <taxon>Acidobacteriaceae</taxon>
        <taxon>Silvibacterium</taxon>
    </lineage>
</organism>
<dbReference type="AlphaFoldDB" id="A0A4Q1SC40"/>
<dbReference type="EMBL" id="SDMK01000003">
    <property type="protein sequence ID" value="RXS94579.1"/>
    <property type="molecule type" value="Genomic_DNA"/>
</dbReference>
<dbReference type="Proteomes" id="UP000290253">
    <property type="component" value="Unassembled WGS sequence"/>
</dbReference>
<dbReference type="Pfam" id="PF03795">
    <property type="entry name" value="YCII"/>
    <property type="match status" value="1"/>
</dbReference>
<dbReference type="InterPro" id="IPR011008">
    <property type="entry name" value="Dimeric_a/b-barrel"/>
</dbReference>
<name>A0A4Q1SC40_9BACT</name>
<protein>
    <recommendedName>
        <fullName evidence="2">YCII-related domain-containing protein</fullName>
    </recommendedName>
</protein>
<accession>A0A4Q1SC40</accession>
<dbReference type="OrthoDB" id="121210at2"/>
<feature type="domain" description="YCII-related" evidence="2">
    <location>
        <begin position="20"/>
        <end position="107"/>
    </location>
</feature>
<reference evidence="3 4" key="1">
    <citation type="journal article" date="2016" name="Int. J. Syst. Evol. Microbiol.">
        <title>Acidipila dinghuensis sp. nov., an acidobacterium isolated from forest soil.</title>
        <authorList>
            <person name="Jiang Y.W."/>
            <person name="Wang J."/>
            <person name="Chen M.H."/>
            <person name="Lv Y.Y."/>
            <person name="Qiu L.H."/>
        </authorList>
    </citation>
    <scope>NUCLEOTIDE SEQUENCE [LARGE SCALE GENOMIC DNA]</scope>
    <source>
        <strain evidence="3 4">DHOF10</strain>
    </source>
</reference>
<sequence>MPENEARRREIPRNLKGYFLCLLRKGPQWNETGDSPALMLEHLAWLRQQMESRRYVVAGPVVGPAVVPVHAAAEDDLVGITILTAETPEEAQALVDGDPGVKAGRLRMEVRPVFLPSLDAVRVEY</sequence>
<comment type="similarity">
    <text evidence="1">Belongs to the YciI family.</text>
</comment>
<dbReference type="InterPro" id="IPR005545">
    <property type="entry name" value="YCII"/>
</dbReference>
<evidence type="ECO:0000256" key="1">
    <source>
        <dbReference type="ARBA" id="ARBA00007689"/>
    </source>
</evidence>
<dbReference type="SUPFAM" id="SSF54909">
    <property type="entry name" value="Dimeric alpha+beta barrel"/>
    <property type="match status" value="1"/>
</dbReference>